<feature type="transmembrane region" description="Helical" evidence="10">
    <location>
        <begin position="63"/>
        <end position="80"/>
    </location>
</feature>
<evidence type="ECO:0000256" key="1">
    <source>
        <dbReference type="ARBA" id="ARBA00002672"/>
    </source>
</evidence>
<evidence type="ECO:0000256" key="3">
    <source>
        <dbReference type="ARBA" id="ARBA00006669"/>
    </source>
</evidence>
<evidence type="ECO:0000256" key="5">
    <source>
        <dbReference type="ARBA" id="ARBA00022448"/>
    </source>
</evidence>
<feature type="transmembrane region" description="Helical" evidence="10">
    <location>
        <begin position="190"/>
        <end position="207"/>
    </location>
</feature>
<keyword evidence="6" id="KW-1003">Cell membrane</keyword>
<keyword evidence="12" id="KW-1185">Reference proteome</keyword>
<keyword evidence="5" id="KW-0813">Transport</keyword>
<evidence type="ECO:0000256" key="9">
    <source>
        <dbReference type="ARBA" id="ARBA00023136"/>
    </source>
</evidence>
<dbReference type="Proteomes" id="UP000837803">
    <property type="component" value="Unassembled WGS sequence"/>
</dbReference>
<protein>
    <recommendedName>
        <fullName evidence="4">Nicotinamide riboside transporter PnuC</fullName>
    </recommendedName>
</protein>
<feature type="transmembrane region" description="Helical" evidence="10">
    <location>
        <begin position="169"/>
        <end position="184"/>
    </location>
</feature>
<feature type="transmembrane region" description="Helical" evidence="10">
    <location>
        <begin position="12"/>
        <end position="30"/>
    </location>
</feature>
<feature type="transmembrane region" description="Helical" evidence="10">
    <location>
        <begin position="143"/>
        <end position="162"/>
    </location>
</feature>
<gene>
    <name evidence="11" type="ORF">LEM8419_00087</name>
</gene>
<comment type="caution">
    <text evidence="11">The sequence shown here is derived from an EMBL/GenBank/DDBJ whole genome shotgun (WGS) entry which is preliminary data.</text>
</comment>
<dbReference type="EMBL" id="CAKLPZ010000001">
    <property type="protein sequence ID" value="CAH0998739.1"/>
    <property type="molecule type" value="Genomic_DNA"/>
</dbReference>
<dbReference type="PANTHER" id="PTHR36122:SF2">
    <property type="entry name" value="NICOTINAMIDE RIBOSIDE TRANSPORTER PNUC"/>
    <property type="match status" value="1"/>
</dbReference>
<evidence type="ECO:0000256" key="7">
    <source>
        <dbReference type="ARBA" id="ARBA00022692"/>
    </source>
</evidence>
<comment type="similarity">
    <text evidence="3">Belongs to the nicotinamide ribonucleoside (NR) uptake permease (TC 4.B.1) family.</text>
</comment>
<comment type="subcellular location">
    <subcellularLocation>
        <location evidence="2">Cell membrane</location>
        <topology evidence="2">Multi-pass membrane protein</topology>
    </subcellularLocation>
</comment>
<evidence type="ECO:0000256" key="4">
    <source>
        <dbReference type="ARBA" id="ARBA00017522"/>
    </source>
</evidence>
<evidence type="ECO:0000313" key="11">
    <source>
        <dbReference type="EMBL" id="CAH0998739.1"/>
    </source>
</evidence>
<keyword evidence="7 10" id="KW-0812">Transmembrane</keyword>
<evidence type="ECO:0000256" key="6">
    <source>
        <dbReference type="ARBA" id="ARBA00022475"/>
    </source>
</evidence>
<accession>A0ABM9AWE7</accession>
<evidence type="ECO:0000313" key="12">
    <source>
        <dbReference type="Proteomes" id="UP000837803"/>
    </source>
</evidence>
<keyword evidence="8 10" id="KW-1133">Transmembrane helix</keyword>
<keyword evidence="9 10" id="KW-0472">Membrane</keyword>
<evidence type="ECO:0000256" key="8">
    <source>
        <dbReference type="ARBA" id="ARBA00022989"/>
    </source>
</evidence>
<organism evidence="11 12">
    <name type="scientific">Neolewinella maritima</name>
    <dbReference type="NCBI Taxonomy" id="1383882"/>
    <lineage>
        <taxon>Bacteria</taxon>
        <taxon>Pseudomonadati</taxon>
        <taxon>Bacteroidota</taxon>
        <taxon>Saprospiria</taxon>
        <taxon>Saprospirales</taxon>
        <taxon>Lewinellaceae</taxon>
        <taxon>Neolewinella</taxon>
    </lineage>
</organism>
<name>A0ABM9AWE7_9BACT</name>
<comment type="function">
    <text evidence="1">Required for nicotinamide riboside transport across the inner membrane.</text>
</comment>
<feature type="transmembrane region" description="Helical" evidence="10">
    <location>
        <begin position="37"/>
        <end position="57"/>
    </location>
</feature>
<dbReference type="Pfam" id="PF04973">
    <property type="entry name" value="NMN_transporter"/>
    <property type="match status" value="1"/>
</dbReference>
<evidence type="ECO:0000256" key="10">
    <source>
        <dbReference type="SAM" id="Phobius"/>
    </source>
</evidence>
<evidence type="ECO:0000256" key="2">
    <source>
        <dbReference type="ARBA" id="ARBA00004651"/>
    </source>
</evidence>
<dbReference type="InterPro" id="IPR006419">
    <property type="entry name" value="NMN_transpt_PnuC"/>
</dbReference>
<feature type="transmembrane region" description="Helical" evidence="10">
    <location>
        <begin position="117"/>
        <end position="137"/>
    </location>
</feature>
<dbReference type="PANTHER" id="PTHR36122">
    <property type="entry name" value="NICOTINAMIDE RIBOSIDE TRANSPORTER PNUC"/>
    <property type="match status" value="1"/>
</dbReference>
<dbReference type="NCBIfam" id="TIGR01528">
    <property type="entry name" value="NMN_trans_PnuC"/>
    <property type="match status" value="1"/>
</dbReference>
<proteinExistence type="inferred from homology"/>
<reference evidence="11" key="1">
    <citation type="submission" date="2021-12" db="EMBL/GenBank/DDBJ databases">
        <authorList>
            <person name="Rodrigo-Torres L."/>
            <person name="Arahal R. D."/>
            <person name="Lucena T."/>
        </authorList>
    </citation>
    <scope>NUCLEOTIDE SEQUENCE</scope>
    <source>
        <strain evidence="11">CECT 8419</strain>
    </source>
</reference>
<sequence>MDVALLIEQVRTTPLLDWLALGCSVVYVLLASRDRNACWLFAAVGSLLWAHQMVAVYNLISDALLQVFYFVMAGVGLYRWRRSTRSRPAVEALDSEVVGELAGQKPPILRMTLGEHLTVASSALLLGYGLANFVLIYRADAAMPYLDGITTAFSVVATFLLIARRLENWLYFVVIDLAYVFIYWRTEAYLYLLVMLLYIVVAVYGYLHWRRLAIHSGHEAAA</sequence>